<gene>
    <name evidence="1" type="ORF">L1F06_024445</name>
</gene>
<reference evidence="1" key="1">
    <citation type="submission" date="2022-06" db="EMBL/GenBank/DDBJ databases">
        <title>Complete genome of Pseudomonas hydrolytica DSWY01T.</title>
        <authorList>
            <person name="Jung J."/>
            <person name="Jeon C.O."/>
        </authorList>
    </citation>
    <scope>NUCLEOTIDE SEQUENCE</scope>
    <source>
        <strain evidence="1">DSWY01</strain>
    </source>
</reference>
<dbReference type="GeneID" id="300084186"/>
<dbReference type="RefSeq" id="WP_129483698.1">
    <property type="nucleotide sequence ID" value="NZ_CP099397.1"/>
</dbReference>
<name>A0ABY5A893_9GAMM</name>
<evidence type="ECO:0000313" key="2">
    <source>
        <dbReference type="Proteomes" id="UP001054897"/>
    </source>
</evidence>
<organism evidence="1 2">
    <name type="scientific">Ectopseudomonas hydrolytica</name>
    <dbReference type="NCBI Taxonomy" id="2493633"/>
    <lineage>
        <taxon>Bacteria</taxon>
        <taxon>Pseudomonadati</taxon>
        <taxon>Pseudomonadota</taxon>
        <taxon>Gammaproteobacteria</taxon>
        <taxon>Pseudomonadales</taxon>
        <taxon>Pseudomonadaceae</taxon>
        <taxon>Ectopseudomonas</taxon>
    </lineage>
</organism>
<accession>A0ABY5A893</accession>
<dbReference type="Proteomes" id="UP001054897">
    <property type="component" value="Chromosome"/>
</dbReference>
<proteinExistence type="predicted"/>
<keyword evidence="2" id="KW-1185">Reference proteome</keyword>
<dbReference type="EMBL" id="CP099397">
    <property type="protein sequence ID" value="USR39767.1"/>
    <property type="molecule type" value="Genomic_DNA"/>
</dbReference>
<sequence length="418" mass="45879">MKLRRSVWLAGAFLGLALLAAAGAWLRDEAPTAEVRNWLTQVQGGARQSAAYLYLAGLDAPAEQAPQQLGALRLAAYQDWLTQRAADQPPPATRDVLPLPEGDLLCPIETPGCFARVLAAAGQLQAFDDAHGLLRQRYEQFLALDDYRTLHGADISAPTLPLAYLLKGQQLFDLHVLHVAQQGDGQAAGQLLATELRGLRQHLRRADNLIVKISLARLVERNLQWQALLYRHGLLPAVGESAPVELAERSLLQPLQHEFAGVAQMFAGLRDDPQADWGERLQLRLWFKPQMTINAALPPYLRVAELSQLEPDAFVEALPHAAPMKPSIGWRNRVGDILLSIGGPDLRLYAARLQDLEARRRLLLLVGALPPGPLEAAKLEALAGLDNPYFPGQPAVLDEQGRLCFVGPRLQEDPCLLL</sequence>
<protein>
    <submittedName>
        <fullName evidence="1">Uncharacterized protein</fullName>
    </submittedName>
</protein>
<evidence type="ECO:0000313" key="1">
    <source>
        <dbReference type="EMBL" id="USR39767.1"/>
    </source>
</evidence>